<evidence type="ECO:0000256" key="6">
    <source>
        <dbReference type="ARBA" id="ARBA00022989"/>
    </source>
</evidence>
<dbReference type="PANTHER" id="PTHR46905">
    <property type="entry name" value="RING-H2 FINGER PROTEIN ATL78"/>
    <property type="match status" value="1"/>
</dbReference>
<dbReference type="InterPro" id="IPR013083">
    <property type="entry name" value="Znf_RING/FYVE/PHD"/>
</dbReference>
<evidence type="ECO:0000256" key="9">
    <source>
        <dbReference type="PROSITE-ProRule" id="PRU00175"/>
    </source>
</evidence>
<dbReference type="SMART" id="SM00184">
    <property type="entry name" value="RING"/>
    <property type="match status" value="1"/>
</dbReference>
<evidence type="ECO:0000259" key="12">
    <source>
        <dbReference type="PROSITE" id="PS50089"/>
    </source>
</evidence>
<evidence type="ECO:0000256" key="10">
    <source>
        <dbReference type="SAM" id="MobiDB-lite"/>
    </source>
</evidence>
<dbReference type="CDD" id="cd16461">
    <property type="entry name" value="RING-H2_EL5-like"/>
    <property type="match status" value="1"/>
</dbReference>
<protein>
    <recommendedName>
        <fullName evidence="12">RING-type domain-containing protein</fullName>
    </recommendedName>
</protein>
<evidence type="ECO:0000256" key="11">
    <source>
        <dbReference type="SAM" id="Phobius"/>
    </source>
</evidence>
<keyword evidence="2" id="KW-0808">Transferase</keyword>
<dbReference type="InterPro" id="IPR001841">
    <property type="entry name" value="Znf_RING"/>
</dbReference>
<keyword evidence="5" id="KW-0862">Zinc</keyword>
<dbReference type="GO" id="GO:0016740">
    <property type="term" value="F:transferase activity"/>
    <property type="evidence" value="ECO:0007669"/>
    <property type="project" value="UniProtKB-KW"/>
</dbReference>
<evidence type="ECO:0000256" key="4">
    <source>
        <dbReference type="ARBA" id="ARBA00022723"/>
    </source>
</evidence>
<dbReference type="EMBL" id="OZ075120">
    <property type="protein sequence ID" value="CAL4893789.1"/>
    <property type="molecule type" value="Genomic_DNA"/>
</dbReference>
<evidence type="ECO:0000256" key="8">
    <source>
        <dbReference type="ARBA" id="ARBA00024209"/>
    </source>
</evidence>
<feature type="transmembrane region" description="Helical" evidence="11">
    <location>
        <begin position="40"/>
        <end position="63"/>
    </location>
</feature>
<proteinExistence type="inferred from homology"/>
<keyword evidence="14" id="KW-1185">Reference proteome</keyword>
<comment type="similarity">
    <text evidence="8">Belongs to the RING-type zinc finger family. ATL subfamily.</text>
</comment>
<evidence type="ECO:0000256" key="5">
    <source>
        <dbReference type="ARBA" id="ARBA00022833"/>
    </source>
</evidence>
<keyword evidence="6 11" id="KW-1133">Transmembrane helix</keyword>
<evidence type="ECO:0000256" key="2">
    <source>
        <dbReference type="ARBA" id="ARBA00022679"/>
    </source>
</evidence>
<evidence type="ECO:0000256" key="3">
    <source>
        <dbReference type="ARBA" id="ARBA00022692"/>
    </source>
</evidence>
<dbReference type="Pfam" id="PF13639">
    <property type="entry name" value="zf-RING_2"/>
    <property type="match status" value="1"/>
</dbReference>
<evidence type="ECO:0000313" key="13">
    <source>
        <dbReference type="EMBL" id="CAL4893789.1"/>
    </source>
</evidence>
<comment type="subcellular location">
    <subcellularLocation>
        <location evidence="1">Membrane</location>
        <topology evidence="1">Single-pass membrane protein</topology>
    </subcellularLocation>
</comment>
<accession>A0ABC8VN91</accession>
<keyword evidence="4" id="KW-0479">Metal-binding</keyword>
<dbReference type="Gene3D" id="3.30.40.10">
    <property type="entry name" value="Zinc/RING finger domain, C3HC4 (zinc finger)"/>
    <property type="match status" value="1"/>
</dbReference>
<dbReference type="AlphaFoldDB" id="A0ABC8VN91"/>
<dbReference type="SUPFAM" id="SSF57850">
    <property type="entry name" value="RING/U-box"/>
    <property type="match status" value="1"/>
</dbReference>
<organism evidence="13 14">
    <name type="scientific">Urochloa decumbens</name>
    <dbReference type="NCBI Taxonomy" id="240449"/>
    <lineage>
        <taxon>Eukaryota</taxon>
        <taxon>Viridiplantae</taxon>
        <taxon>Streptophyta</taxon>
        <taxon>Embryophyta</taxon>
        <taxon>Tracheophyta</taxon>
        <taxon>Spermatophyta</taxon>
        <taxon>Magnoliopsida</taxon>
        <taxon>Liliopsida</taxon>
        <taxon>Poales</taxon>
        <taxon>Poaceae</taxon>
        <taxon>PACMAD clade</taxon>
        <taxon>Panicoideae</taxon>
        <taxon>Panicodae</taxon>
        <taxon>Paniceae</taxon>
        <taxon>Melinidinae</taxon>
        <taxon>Urochloa</taxon>
    </lineage>
</organism>
<feature type="region of interest" description="Disordered" evidence="10">
    <location>
        <begin position="73"/>
        <end position="110"/>
    </location>
</feature>
<reference evidence="13 14" key="2">
    <citation type="submission" date="2024-10" db="EMBL/GenBank/DDBJ databases">
        <authorList>
            <person name="Ryan C."/>
        </authorList>
    </citation>
    <scope>NUCLEOTIDE SEQUENCE [LARGE SCALE GENOMIC DNA]</scope>
</reference>
<gene>
    <name evidence="13" type="ORF">URODEC1_LOCUS4989</name>
</gene>
<keyword evidence="7 11" id="KW-0472">Membrane</keyword>
<dbReference type="PROSITE" id="PS50089">
    <property type="entry name" value="ZF_RING_2"/>
    <property type="match status" value="1"/>
</dbReference>
<dbReference type="Proteomes" id="UP001497457">
    <property type="component" value="Chromosome 10rd"/>
</dbReference>
<name>A0ABC8VN91_9POAL</name>
<dbReference type="InterPro" id="IPR044602">
    <property type="entry name" value="ATL10/ATL72-79-like"/>
</dbReference>
<evidence type="ECO:0000313" key="14">
    <source>
        <dbReference type="Proteomes" id="UP001497457"/>
    </source>
</evidence>
<keyword evidence="3 11" id="KW-0812">Transmembrane</keyword>
<feature type="compositionally biased region" description="Basic and acidic residues" evidence="10">
    <location>
        <begin position="73"/>
        <end position="91"/>
    </location>
</feature>
<dbReference type="PANTHER" id="PTHR46905:SF7">
    <property type="entry name" value="RING-H2 FINGER PROTEIN ATL78"/>
    <property type="match status" value="1"/>
</dbReference>
<dbReference type="GO" id="GO:0016020">
    <property type="term" value="C:membrane"/>
    <property type="evidence" value="ECO:0007669"/>
    <property type="project" value="UniProtKB-SubCell"/>
</dbReference>
<sequence length="221" mass="23263">MDARTHYSRPLLLQLQGSPAVSPAPGPATGGTVPDAFLNANAILLLSLLVCGLVAALALRVALQCALRVTRGDGRDRADGDAEHGTARDDAGQAAPSHGGAKQQQQQRRPRRLTKLVQALPCLAYSSALELAGSSRSECAICLAPFARGEAVRVLPRCSHGFHARCIDRWLAARPTCPTCRQAPFTQTTALLQPDSSAGLAAVPLVRVVIVGDRVARLVEP</sequence>
<keyword evidence="9" id="KW-0863">Zinc-finger</keyword>
<evidence type="ECO:0000256" key="7">
    <source>
        <dbReference type="ARBA" id="ARBA00023136"/>
    </source>
</evidence>
<dbReference type="GO" id="GO:0008270">
    <property type="term" value="F:zinc ion binding"/>
    <property type="evidence" value="ECO:0007669"/>
    <property type="project" value="UniProtKB-KW"/>
</dbReference>
<reference evidence="14" key="1">
    <citation type="submission" date="2024-06" db="EMBL/GenBank/DDBJ databases">
        <authorList>
            <person name="Ryan C."/>
        </authorList>
    </citation>
    <scope>NUCLEOTIDE SEQUENCE [LARGE SCALE GENOMIC DNA]</scope>
</reference>
<feature type="domain" description="RING-type" evidence="12">
    <location>
        <begin position="139"/>
        <end position="181"/>
    </location>
</feature>
<evidence type="ECO:0000256" key="1">
    <source>
        <dbReference type="ARBA" id="ARBA00004167"/>
    </source>
</evidence>